<reference evidence="4 7" key="2">
    <citation type="submission" date="2017-08" db="EMBL/GenBank/DDBJ databases">
        <title>Capnocytophaga canis 17-158 assembly.</title>
        <authorList>
            <person name="Gulvik C.A."/>
        </authorList>
    </citation>
    <scope>NUCLEOTIDE SEQUENCE [LARGE SCALE GENOMIC DNA]</scope>
    <source>
        <strain evidence="4 7">17-158</strain>
    </source>
</reference>
<evidence type="ECO:0000313" key="7">
    <source>
        <dbReference type="Proteomes" id="UP000265497"/>
    </source>
</evidence>
<dbReference type="STRING" id="1848903.CCAND38_120003"/>
<organism evidence="3 5">
    <name type="scientific">Capnocytophaga canis</name>
    <dbReference type="NCBI Taxonomy" id="1848903"/>
    <lineage>
        <taxon>Bacteria</taxon>
        <taxon>Pseudomonadati</taxon>
        <taxon>Bacteroidota</taxon>
        <taxon>Flavobacteriia</taxon>
        <taxon>Flavobacteriales</taxon>
        <taxon>Flavobacteriaceae</taxon>
        <taxon>Capnocytophaga</taxon>
    </lineage>
</organism>
<dbReference type="InterPro" id="IPR043738">
    <property type="entry name" value="DUF5683"/>
</dbReference>
<dbReference type="EMBL" id="NSDI01000001">
    <property type="protein sequence ID" value="RIY37972.1"/>
    <property type="molecule type" value="Genomic_DNA"/>
</dbReference>
<sequence length="199" mass="22903">MNRFFLILLFLGGYVAKAQQTNLSDTLKISTVEDKKEVRQVTWNTDPLSPARAAFYAAILPGLGQAYNKSYWKMPIVYVAIGTPIYFYIANTREFNRYQAAYKRRAAGFTDDEFYGNRPDGQPRLSTDGLRRAQQFYRRNQELSLLITIGLYALNIVDANVDAHLKQFNVDEKLSFEPFIEINEFTAQPQFGLSVQVRF</sequence>
<dbReference type="EMBL" id="CDOI01000024">
    <property type="protein sequence ID" value="CEN43582.1"/>
    <property type="molecule type" value="Genomic_DNA"/>
</dbReference>
<evidence type="ECO:0000259" key="1">
    <source>
        <dbReference type="Pfam" id="PF18935"/>
    </source>
</evidence>
<dbReference type="EMBL" id="CDOL01000280">
    <property type="protein sequence ID" value="CEN54380.1"/>
    <property type="molecule type" value="Genomic_DNA"/>
</dbReference>
<accession>A0A0B7IRC5</accession>
<dbReference type="Proteomes" id="UP000265497">
    <property type="component" value="Unassembled WGS sequence"/>
</dbReference>
<proteinExistence type="predicted"/>
<evidence type="ECO:0000313" key="4">
    <source>
        <dbReference type="EMBL" id="RIY37972.1"/>
    </source>
</evidence>
<keyword evidence="6" id="KW-1185">Reference proteome</keyword>
<dbReference type="Proteomes" id="UP000038200">
    <property type="component" value="Unassembled WGS sequence"/>
</dbReference>
<evidence type="ECO:0000313" key="5">
    <source>
        <dbReference type="Proteomes" id="UP000038200"/>
    </source>
</evidence>
<reference evidence="5 6" key="1">
    <citation type="submission" date="2015-01" db="EMBL/GenBank/DDBJ databases">
        <authorList>
            <person name="MANFREDI Pablo"/>
        </authorList>
    </citation>
    <scope>NUCLEOTIDE SEQUENCE [LARGE SCALE GENOMIC DNA]</scope>
    <source>
        <strain evidence="2 6">CcD38</strain>
        <strain evidence="3 5">CcD93</strain>
    </source>
</reference>
<feature type="domain" description="DUF5683" evidence="1">
    <location>
        <begin position="47"/>
        <end position="199"/>
    </location>
</feature>
<dbReference type="OrthoDB" id="9813910at2"/>
<evidence type="ECO:0000313" key="3">
    <source>
        <dbReference type="EMBL" id="CEN54380.1"/>
    </source>
</evidence>
<dbReference type="Pfam" id="PF18935">
    <property type="entry name" value="DUF5683"/>
    <property type="match status" value="1"/>
</dbReference>
<dbReference type="Proteomes" id="UP000045051">
    <property type="component" value="Unassembled WGS sequence"/>
</dbReference>
<evidence type="ECO:0000313" key="6">
    <source>
        <dbReference type="Proteomes" id="UP000045051"/>
    </source>
</evidence>
<dbReference type="GeneID" id="97263829"/>
<dbReference type="RefSeq" id="WP_042010013.1">
    <property type="nucleotide sequence ID" value="NZ_BOQK01000022.1"/>
</dbReference>
<gene>
    <name evidence="2" type="ORF">CCAND38_120003</name>
    <name evidence="3" type="ORF">CCAND93_870003</name>
    <name evidence="4" type="ORF">CKY20_00015</name>
</gene>
<dbReference type="AlphaFoldDB" id="A0A0B7IRC5"/>
<name>A0A0B7IRC5_9FLAO</name>
<protein>
    <recommendedName>
        <fullName evidence="1">DUF5683 domain-containing protein</fullName>
    </recommendedName>
</protein>
<evidence type="ECO:0000313" key="2">
    <source>
        <dbReference type="EMBL" id="CEN43582.1"/>
    </source>
</evidence>